<name>B0DVG2_LACBS</name>
<feature type="compositionally biased region" description="Basic and acidic residues" evidence="1">
    <location>
        <begin position="200"/>
        <end position="216"/>
    </location>
</feature>
<dbReference type="Proteomes" id="UP000001194">
    <property type="component" value="Unassembled WGS sequence"/>
</dbReference>
<feature type="region of interest" description="Disordered" evidence="1">
    <location>
        <begin position="688"/>
        <end position="718"/>
    </location>
</feature>
<evidence type="ECO:0000313" key="5">
    <source>
        <dbReference type="Proteomes" id="UP000001194"/>
    </source>
</evidence>
<organism evidence="5">
    <name type="scientific">Laccaria bicolor (strain S238N-H82 / ATCC MYA-4686)</name>
    <name type="common">Bicoloured deceiver</name>
    <name type="synonym">Laccaria laccata var. bicolor</name>
    <dbReference type="NCBI Taxonomy" id="486041"/>
    <lineage>
        <taxon>Eukaryota</taxon>
        <taxon>Fungi</taxon>
        <taxon>Dikarya</taxon>
        <taxon>Basidiomycota</taxon>
        <taxon>Agaricomycotina</taxon>
        <taxon>Agaricomycetes</taxon>
        <taxon>Agaricomycetidae</taxon>
        <taxon>Agaricales</taxon>
        <taxon>Agaricineae</taxon>
        <taxon>Hydnangiaceae</taxon>
        <taxon>Laccaria</taxon>
    </lineage>
</organism>
<dbReference type="GeneID" id="6083571"/>
<keyword evidence="5" id="KW-1185">Reference proteome</keyword>
<dbReference type="STRING" id="486041.B0DVG2"/>
<dbReference type="Pfam" id="PF18718">
    <property type="entry name" value="CxC5"/>
    <property type="match status" value="1"/>
</dbReference>
<accession>B0DVG2</accession>
<proteinExistence type="predicted"/>
<dbReference type="RefSeq" id="XP_001887960.1">
    <property type="nucleotide sequence ID" value="XM_001887925.1"/>
</dbReference>
<dbReference type="Pfam" id="PF18721">
    <property type="entry name" value="CxC6"/>
    <property type="match status" value="1"/>
</dbReference>
<evidence type="ECO:0000313" key="4">
    <source>
        <dbReference type="EMBL" id="EDR01415.1"/>
    </source>
</evidence>
<dbReference type="HOGENOM" id="CLU_004966_6_1_1"/>
<feature type="domain" description="CxC6 like cysteine cluster associated with KDZ" evidence="3">
    <location>
        <begin position="623"/>
        <end position="683"/>
    </location>
</feature>
<dbReference type="KEGG" id="lbc:LACBIDRAFT_333281"/>
<reference evidence="4 5" key="1">
    <citation type="journal article" date="2008" name="Nature">
        <title>The genome of Laccaria bicolor provides insights into mycorrhizal symbiosis.</title>
        <authorList>
            <person name="Martin F."/>
            <person name="Aerts A."/>
            <person name="Ahren D."/>
            <person name="Brun A."/>
            <person name="Danchin E.G.J."/>
            <person name="Duchaussoy F."/>
            <person name="Gibon J."/>
            <person name="Kohler A."/>
            <person name="Lindquist E."/>
            <person name="Pereda V."/>
            <person name="Salamov A."/>
            <person name="Shapiro H.J."/>
            <person name="Wuyts J."/>
            <person name="Blaudez D."/>
            <person name="Buee M."/>
            <person name="Brokstein P."/>
            <person name="Canbaeck B."/>
            <person name="Cohen D."/>
            <person name="Courty P.E."/>
            <person name="Coutinho P.M."/>
            <person name="Delaruelle C."/>
            <person name="Detter J.C."/>
            <person name="Deveau A."/>
            <person name="DiFazio S."/>
            <person name="Duplessis S."/>
            <person name="Fraissinet-Tachet L."/>
            <person name="Lucic E."/>
            <person name="Frey-Klett P."/>
            <person name="Fourrey C."/>
            <person name="Feussner I."/>
            <person name="Gay G."/>
            <person name="Grimwood J."/>
            <person name="Hoegger P.J."/>
            <person name="Jain P."/>
            <person name="Kilaru S."/>
            <person name="Labbe J."/>
            <person name="Lin Y.C."/>
            <person name="Legue V."/>
            <person name="Le Tacon F."/>
            <person name="Marmeisse R."/>
            <person name="Melayah D."/>
            <person name="Montanini B."/>
            <person name="Muratet M."/>
            <person name="Nehls U."/>
            <person name="Niculita-Hirzel H."/>
            <person name="Oudot-Le Secq M.P."/>
            <person name="Peter M."/>
            <person name="Quesneville H."/>
            <person name="Rajashekar B."/>
            <person name="Reich M."/>
            <person name="Rouhier N."/>
            <person name="Schmutz J."/>
            <person name="Yin T."/>
            <person name="Chalot M."/>
            <person name="Henrissat B."/>
            <person name="Kuees U."/>
            <person name="Lucas S."/>
            <person name="Van de Peer Y."/>
            <person name="Podila G.K."/>
            <person name="Polle A."/>
            <person name="Pukkila P.J."/>
            <person name="Richardson P.M."/>
            <person name="Rouze P."/>
            <person name="Sanders I.R."/>
            <person name="Stajich J.E."/>
            <person name="Tunlid A."/>
            <person name="Tuskan G."/>
            <person name="Grigoriev I.V."/>
        </authorList>
    </citation>
    <scope>NUCLEOTIDE SEQUENCE [LARGE SCALE GENOMIC DNA]</scope>
    <source>
        <strain evidence="5">S238N-H82 / ATCC MYA-4686</strain>
    </source>
</reference>
<protein>
    <submittedName>
        <fullName evidence="4">Predicted protein</fullName>
    </submittedName>
</protein>
<feature type="domain" description="CxC5 like cysteine cluster associated with KDZ" evidence="2">
    <location>
        <begin position="367"/>
        <end position="492"/>
    </location>
</feature>
<evidence type="ECO:0000259" key="3">
    <source>
        <dbReference type="Pfam" id="PF18721"/>
    </source>
</evidence>
<dbReference type="InParanoid" id="B0DVG2"/>
<evidence type="ECO:0000259" key="2">
    <source>
        <dbReference type="Pfam" id="PF18718"/>
    </source>
</evidence>
<dbReference type="InterPro" id="IPR041539">
    <property type="entry name" value="CxC5"/>
</dbReference>
<sequence length="940" mass="106428">MGRYNIVVEDDEDVVWEEDEMGKVTHILLDLSLVLCQFLLSLVDSLLLRLLSKESKALLLDYLGIDTELPSLEPSGLRSAYQKFKAITNATPKVMALGKDAEWKAQFNDAAIWVPSITTFIDIFIAKSQFYQTWKPLFLRSQEYPDMRDWLDDLEDCLCTEDLWGIKTSRSLTFPDLKKWLEDKDWEGELKRRDPKGKRKASDSPKKKNRDKDRPRVQRKHKKLKEARGSDEEEASDIFSDAIQTIFGSNISLATVLTISFTLFENPDLLNLHFRQQQRICGDENKVQISEWIIALSNALVNKLGKKRVETLFSENELAQEPDEKAKVDLLAGKLDKLAGCLKLSTFDEKGGYKGKLLPLSHSKIEPAYVICPPSFACETQSCSPRSLRQSTKSSDIPLVTLIKEQRVYQDVPVLTGKCPNCKTLYTADHERFEDTSIIQNTLKRVYLNSAKYLKIGQSIWTDRGFAMAAINAMYNFHASASAFSEYWNNTYGTKEISISRAHVWQAFVQQSVCTIAEESGIDAEFDDGLNIKEVTTQAFSLLGEDGVIRASEGHACDECTQKRKDTSDVVFNNPAAVVGVDATDDDIPALAAAPEEMEVDAPQVTSDNEMDTDDIPNIKMVVLDGIVMGPQHCAYEICTNDLSNSHGGSLCDIHHIMLATQCLHQPQWHKHTKNSKHHNQAGVCRMLQHPGENNPWEPHHRGPNPQQHDEPNEEPQPPPNYFRAARFYCVETICAPCGVVIAWAKFPNSESPTNILNFLAKVYPTEESRPDYICIDKGCQVLATTVANGSWEIWKRTTRFIVDAYHYINHRVADFLCRKYCNPSPGDGSAPNLVVMAYDKNGRPYLKQAFNTQVCEQLNAWLGGYQSILKCMTPGNFNWFLHTMLFYHTNVQSYKEKCAEVYTSVNPSDCHRVVLSTQECWDRSAMSDYDLEGQFFLAK</sequence>
<dbReference type="EMBL" id="DS547139">
    <property type="protein sequence ID" value="EDR01415.1"/>
    <property type="molecule type" value="Genomic_DNA"/>
</dbReference>
<dbReference type="OrthoDB" id="2527272at2759"/>
<feature type="region of interest" description="Disordered" evidence="1">
    <location>
        <begin position="191"/>
        <end position="231"/>
    </location>
</feature>
<gene>
    <name evidence="4" type="ORF">LACBIDRAFT_333281</name>
</gene>
<dbReference type="InterPro" id="IPR040898">
    <property type="entry name" value="CxC6"/>
</dbReference>
<evidence type="ECO:0000256" key="1">
    <source>
        <dbReference type="SAM" id="MobiDB-lite"/>
    </source>
</evidence>
<dbReference type="AlphaFoldDB" id="B0DVG2"/>